<dbReference type="AlphaFoldDB" id="A0A8K1FEF1"/>
<feature type="compositionally biased region" description="Basic and acidic residues" evidence="1">
    <location>
        <begin position="8"/>
        <end position="21"/>
    </location>
</feature>
<gene>
    <name evidence="3" type="ORF">Poli38472_004425</name>
</gene>
<feature type="domain" description="tRNA ligase phosphodiesterase" evidence="2">
    <location>
        <begin position="476"/>
        <end position="539"/>
    </location>
</feature>
<dbReference type="Pfam" id="PF08302">
    <property type="entry name" value="tRNA_lig_CPD"/>
    <property type="match status" value="1"/>
</dbReference>
<reference evidence="3" key="1">
    <citation type="submission" date="2019-03" db="EMBL/GenBank/DDBJ databases">
        <title>Long read genome sequence of the mycoparasitic Pythium oligandrum ATCC 38472 isolated from sugarbeet rhizosphere.</title>
        <authorList>
            <person name="Gaulin E."/>
        </authorList>
    </citation>
    <scope>NUCLEOTIDE SEQUENCE</scope>
    <source>
        <strain evidence="3">ATCC 38472_TT</strain>
    </source>
</reference>
<feature type="region of interest" description="Disordered" evidence="1">
    <location>
        <begin position="1"/>
        <end position="47"/>
    </location>
</feature>
<comment type="caution">
    <text evidence="3">The sequence shown here is derived from an EMBL/GenBank/DDBJ whole genome shotgun (WGS) entry which is preliminary data.</text>
</comment>
<keyword evidence="4" id="KW-1185">Reference proteome</keyword>
<dbReference type="EMBL" id="SPLM01000109">
    <property type="protein sequence ID" value="TMW59356.1"/>
    <property type="molecule type" value="Genomic_DNA"/>
</dbReference>
<dbReference type="Proteomes" id="UP000794436">
    <property type="component" value="Unassembled WGS sequence"/>
</dbReference>
<dbReference type="InterPro" id="IPR026302">
    <property type="entry name" value="NEDD4-bd_p2"/>
</dbReference>
<accession>A0A8K1FEF1</accession>
<dbReference type="OrthoDB" id="3231855at2759"/>
<evidence type="ECO:0000259" key="2">
    <source>
        <dbReference type="Pfam" id="PF08302"/>
    </source>
</evidence>
<protein>
    <recommendedName>
        <fullName evidence="2">tRNA ligase phosphodiesterase domain-containing protein</fullName>
    </recommendedName>
</protein>
<evidence type="ECO:0000313" key="4">
    <source>
        <dbReference type="Proteomes" id="UP000794436"/>
    </source>
</evidence>
<dbReference type="GO" id="GO:0006388">
    <property type="term" value="P:tRNA splicing, via endonucleolytic cleavage and ligation"/>
    <property type="evidence" value="ECO:0007669"/>
    <property type="project" value="InterPro"/>
</dbReference>
<dbReference type="PANTHER" id="PTHR13308:SF40">
    <property type="entry name" value="NEDD4-BINDING PROTEIN 2-LIKE 1"/>
    <property type="match status" value="1"/>
</dbReference>
<proteinExistence type="predicted"/>
<dbReference type="SUPFAM" id="SSF52540">
    <property type="entry name" value="P-loop containing nucleoside triphosphate hydrolases"/>
    <property type="match status" value="1"/>
</dbReference>
<dbReference type="InterPro" id="IPR015965">
    <property type="entry name" value="tRNA_lig_PDEase"/>
</dbReference>
<dbReference type="PANTHER" id="PTHR13308">
    <property type="entry name" value="NEDD4-BINDING PROTEIN 2-LIKE 1"/>
    <property type="match status" value="1"/>
</dbReference>
<evidence type="ECO:0000313" key="3">
    <source>
        <dbReference type="EMBL" id="TMW59356.1"/>
    </source>
</evidence>
<dbReference type="GO" id="GO:0005524">
    <property type="term" value="F:ATP binding"/>
    <property type="evidence" value="ECO:0007669"/>
    <property type="project" value="InterPro"/>
</dbReference>
<evidence type="ECO:0000256" key="1">
    <source>
        <dbReference type="SAM" id="MobiDB-lite"/>
    </source>
</evidence>
<dbReference type="GO" id="GO:0003972">
    <property type="term" value="F:RNA ligase (ATP) activity"/>
    <property type="evidence" value="ECO:0007669"/>
    <property type="project" value="InterPro"/>
</dbReference>
<dbReference type="Pfam" id="PF13671">
    <property type="entry name" value="AAA_33"/>
    <property type="match status" value="1"/>
</dbReference>
<sequence>MSQRGLRRHDPNFRAQRDPRGAQKPSTTQEKRRGSSRNGWKTPSTAQIEQDVRDSRLVLRVALDVDVVEIEEGPANPFSGLKFDKRPRFGLLECGINKREELVEFQRVVASLSRPTRTSEAGGVEEATLAFRTRVIGSTGQYVLEISPRALDTLWKFTTTLVLRLQSLGLPVLSLMKEGLRITLGAVSRDGVQLSGQLQWQSLTVLNVGKVSSTRLTQKVLLSKVKATVEVDLSSVRNRALIELVDEMIAQHTDSNKKQVVILRGIPGSGKSSLGREISMICQIRGVGCTICSADPQFETPRGYVFDPQKLSLAHDSCKERFQHALTNESTAIVVVDNTNTQRWEYEPYEILASESGCGLQILEMRCSNLLTSIRMAQRNSHGVAVVKVMAMFTRWEHDDRAIAFCPQFEHPLIERNPITRNPFNNRVAYVGLFLTKASRAQLLETIQPRHQQVIGEHVTMFYRPTSQYVRQVPIGASFNVRVCEIVEDDRGQAARVMKDPSLLLSIANKVPHITVSTGEGVNAYYSNELLEDRQAKRTLPNDSLSHEFEAQIGVVLMAQNNKIVNVASPLSEQFDQGTSHPHGVGSVVLLILDGNAVFHAAKHMVNGSPLGLQDLKRRIVRHDVVYHHMGAESRCRRVLCIKKTSDSSQLAVDETASAITALLSPSPTHSLPRFDVVTYLPENHCDEDLRDLIKTHLSPQTASMKILTSSVGELSLDLGQDAGRVSIVEVPGVCEDDALARFEETVGSGLTLTLDTLGVSLTEESCSLVSEAIRVIGQVSQELGLGGRVQAKRIDSSLLAMPVSDVATLVLAVQDLAGDEDIAGRFGESLKHRGIEVVSTGDSPTVVHFRLRSNVVFTPLFRLYIVDSNDSQGEIQTRLKWVEEHQCKVRDGLSFVNQEIYAYFGPIIRAIVRAACPNVEEKNLLDLLSEHIALEYLLEKQESTLGFDSLAINDKNPMQTDDDSLWRCISDLLHHLAAWTTDQWRSELHMMACIVGLSAEELPDLLVAQLAAAMEENIKLIKILDEKNYLSVLSALVHGANTSYIHPALALVLEQNGALA</sequence>
<dbReference type="InterPro" id="IPR027417">
    <property type="entry name" value="P-loop_NTPase"/>
</dbReference>
<feature type="compositionally biased region" description="Polar residues" evidence="1">
    <location>
        <begin position="36"/>
        <end position="47"/>
    </location>
</feature>
<dbReference type="Gene3D" id="3.40.50.300">
    <property type="entry name" value="P-loop containing nucleotide triphosphate hydrolases"/>
    <property type="match status" value="1"/>
</dbReference>
<name>A0A8K1FEF1_PYTOL</name>
<organism evidence="3 4">
    <name type="scientific">Pythium oligandrum</name>
    <name type="common">Mycoparasitic fungus</name>
    <dbReference type="NCBI Taxonomy" id="41045"/>
    <lineage>
        <taxon>Eukaryota</taxon>
        <taxon>Sar</taxon>
        <taxon>Stramenopiles</taxon>
        <taxon>Oomycota</taxon>
        <taxon>Peronosporomycetes</taxon>
        <taxon>Pythiales</taxon>
        <taxon>Pythiaceae</taxon>
        <taxon>Pythium</taxon>
    </lineage>
</organism>